<dbReference type="InterPro" id="IPR037053">
    <property type="entry name" value="Phage_tail_collar_dom_sf"/>
</dbReference>
<dbReference type="PANTHER" id="PTHR35191">
    <property type="entry name" value="PROPHAGE SIDE TAIL FIBER PROTEIN HOMOLOG STFQ-RELATED"/>
    <property type="match status" value="1"/>
</dbReference>
<dbReference type="SUPFAM" id="SSF88874">
    <property type="entry name" value="Receptor-binding domain of short tail fibre protein gp12"/>
    <property type="match status" value="1"/>
</dbReference>
<dbReference type="InterPro" id="IPR011083">
    <property type="entry name" value="Phage_tail_collar_dom"/>
</dbReference>
<reference evidence="2" key="1">
    <citation type="submission" date="2023-08" db="EMBL/GenBank/DDBJ databases">
        <title>WGS of Aeromonas isolates.</title>
        <authorList>
            <person name="Lee H."/>
        </authorList>
    </citation>
    <scope>NUCLEOTIDE SEQUENCE</scope>
    <source>
        <strain evidence="2">SL22</strain>
    </source>
</reference>
<proteinExistence type="predicted"/>
<dbReference type="EMBL" id="JAOPLV010000010">
    <property type="protein sequence ID" value="MDM5141748.1"/>
    <property type="molecule type" value="Genomic_DNA"/>
</dbReference>
<gene>
    <name evidence="2" type="ORF">OB959_18420</name>
</gene>
<dbReference type="AlphaFoldDB" id="A0AAW7I6H9"/>
<feature type="domain" description="Phage tail collar" evidence="1">
    <location>
        <begin position="85"/>
        <end position="132"/>
    </location>
</feature>
<evidence type="ECO:0000313" key="2">
    <source>
        <dbReference type="EMBL" id="MDM5141748.1"/>
    </source>
</evidence>
<evidence type="ECO:0000313" key="3">
    <source>
        <dbReference type="Proteomes" id="UP001168216"/>
    </source>
</evidence>
<dbReference type="InterPro" id="IPR051934">
    <property type="entry name" value="Phage_Tail_Fiber_Structural"/>
</dbReference>
<dbReference type="RefSeq" id="WP_290022735.1">
    <property type="nucleotide sequence ID" value="NZ_JAOPLV010000010.1"/>
</dbReference>
<protein>
    <submittedName>
        <fullName evidence="2">Phage tail protein</fullName>
    </submittedName>
</protein>
<dbReference type="Proteomes" id="UP001168216">
    <property type="component" value="Unassembled WGS sequence"/>
</dbReference>
<organism evidence="2 3">
    <name type="scientific">Aeromonas bestiarum</name>
    <dbReference type="NCBI Taxonomy" id="105751"/>
    <lineage>
        <taxon>Bacteria</taxon>
        <taxon>Pseudomonadati</taxon>
        <taxon>Pseudomonadota</taxon>
        <taxon>Gammaproteobacteria</taxon>
        <taxon>Aeromonadales</taxon>
        <taxon>Aeromonadaceae</taxon>
        <taxon>Aeromonas</taxon>
    </lineage>
</organism>
<dbReference type="PANTHER" id="PTHR35191:SF1">
    <property type="entry name" value="PROPHAGE SIDE TAIL FIBER PROTEIN HOMOLOG STFQ-RELATED"/>
    <property type="match status" value="1"/>
</dbReference>
<evidence type="ECO:0000259" key="1">
    <source>
        <dbReference type="Pfam" id="PF07484"/>
    </source>
</evidence>
<dbReference type="Gene3D" id="3.90.1340.10">
    <property type="entry name" value="Phage tail collar domain"/>
    <property type="match status" value="1"/>
</dbReference>
<accession>A0AAW7I6H9</accession>
<comment type="caution">
    <text evidence="2">The sequence shown here is derived from an EMBL/GenBank/DDBJ whole genome shotgun (WGS) entry which is preliminary data.</text>
</comment>
<name>A0AAW7I6H9_9GAMM</name>
<dbReference type="Pfam" id="PF07484">
    <property type="entry name" value="Collar"/>
    <property type="match status" value="1"/>
</dbReference>
<sequence length="224" mass="23787">MYWLDNNTGITTAPDVPAVISATKRFFTNGGSGVPPSVPEDFWFHMIQEELLGVITMAGITPTKGDLGQVAKAIQSISFNACPVGVPLWWPLASPPPGFLLMQGQSFSATQYPLLALAYPALVLPNPRGRFLRAWDNGQGIDPGRALLSLQADAFQGHGHGTTLANYSNANGTNQGIIRSGASNDFASYPTSVGDAVATSYGAPRYANETRPVSICFNLMVRAA</sequence>